<dbReference type="GO" id="GO:0005886">
    <property type="term" value="C:plasma membrane"/>
    <property type="evidence" value="ECO:0007669"/>
    <property type="project" value="UniProtKB-SubCell"/>
</dbReference>
<keyword evidence="3 6" id="KW-0812">Transmembrane</keyword>
<dbReference type="GO" id="GO:0016682">
    <property type="term" value="F:oxidoreductase activity, acting on diphenols and related substances as donors, oxygen as acceptor"/>
    <property type="evidence" value="ECO:0007669"/>
    <property type="project" value="TreeGrafter"/>
</dbReference>
<sequence length="75" mass="8228">MLSLCLVFLAYSGLGISIWPAIIPPDVSIWTAAAPPQSLGFALVGALLIIPIILMYTAWSYYVFRGKVRTGEEFH</sequence>
<dbReference type="GO" id="GO:0070069">
    <property type="term" value="C:cytochrome complex"/>
    <property type="evidence" value="ECO:0007669"/>
    <property type="project" value="TreeGrafter"/>
</dbReference>
<evidence type="ECO:0000256" key="5">
    <source>
        <dbReference type="ARBA" id="ARBA00023136"/>
    </source>
</evidence>
<evidence type="ECO:0000256" key="3">
    <source>
        <dbReference type="ARBA" id="ARBA00022692"/>
    </source>
</evidence>
<accession>A0A9P6Y2L9</accession>
<comment type="caution">
    <text evidence="8">The sequence shown here is derived from an EMBL/GenBank/DDBJ whole genome shotgun (WGS) entry which is preliminary data.</text>
</comment>
<proteinExistence type="predicted"/>
<dbReference type="AlphaFoldDB" id="A0A9P6Y2L9"/>
<keyword evidence="4 6" id="KW-1133">Transmembrane helix</keyword>
<evidence type="ECO:0000256" key="2">
    <source>
        <dbReference type="ARBA" id="ARBA00022475"/>
    </source>
</evidence>
<keyword evidence="5 6" id="KW-0472">Membrane</keyword>
<dbReference type="PANTHER" id="PTHR43141">
    <property type="entry name" value="CYTOCHROME BD2 SUBUNIT II"/>
    <property type="match status" value="1"/>
</dbReference>
<protein>
    <recommendedName>
        <fullName evidence="10">Ubiquinol oxidase subunit II</fullName>
    </recommendedName>
</protein>
<evidence type="ECO:0000256" key="6">
    <source>
        <dbReference type="SAM" id="Phobius"/>
    </source>
</evidence>
<evidence type="ECO:0000313" key="9">
    <source>
        <dbReference type="Proteomes" id="UP000740926"/>
    </source>
</evidence>
<name>A0A9P6Y2L9_9FUNG</name>
<keyword evidence="2" id="KW-1003">Cell membrane</keyword>
<dbReference type="InterPro" id="IPR003317">
    <property type="entry name" value="Cyt-d_oxidase_su2"/>
</dbReference>
<evidence type="ECO:0000256" key="1">
    <source>
        <dbReference type="ARBA" id="ARBA00004651"/>
    </source>
</evidence>
<dbReference type="EMBL" id="JAANIU010007374">
    <property type="protein sequence ID" value="KAG1538008.1"/>
    <property type="molecule type" value="Genomic_DNA"/>
</dbReference>
<gene>
    <name evidence="8" type="ORF">G6F50_014745</name>
</gene>
<reference evidence="8 9" key="1">
    <citation type="journal article" date="2020" name="Microb. Genom.">
        <title>Genetic diversity of clinical and environmental Mucorales isolates obtained from an investigation of mucormycosis cases among solid organ transplant recipients.</title>
        <authorList>
            <person name="Nguyen M.H."/>
            <person name="Kaul D."/>
            <person name="Muto C."/>
            <person name="Cheng S.J."/>
            <person name="Richter R.A."/>
            <person name="Bruno V.M."/>
            <person name="Liu G."/>
            <person name="Beyhan S."/>
            <person name="Sundermann A.J."/>
            <person name="Mounaud S."/>
            <person name="Pasculle A.W."/>
            <person name="Nierman W.C."/>
            <person name="Driscoll E."/>
            <person name="Cumbie R."/>
            <person name="Clancy C.J."/>
            <person name="Dupont C.L."/>
        </authorList>
    </citation>
    <scope>NUCLEOTIDE SEQUENCE [LARGE SCALE GENOMIC DNA]</scope>
    <source>
        <strain evidence="8 9">GL24</strain>
    </source>
</reference>
<dbReference type="PANTHER" id="PTHR43141:SF4">
    <property type="entry name" value="CYTOCHROME BD2 SUBUNIT II"/>
    <property type="match status" value="1"/>
</dbReference>
<evidence type="ECO:0000256" key="4">
    <source>
        <dbReference type="ARBA" id="ARBA00022989"/>
    </source>
</evidence>
<feature type="signal peptide" evidence="7">
    <location>
        <begin position="1"/>
        <end position="17"/>
    </location>
</feature>
<dbReference type="Proteomes" id="UP000740926">
    <property type="component" value="Unassembled WGS sequence"/>
</dbReference>
<evidence type="ECO:0008006" key="10">
    <source>
        <dbReference type="Google" id="ProtNLM"/>
    </source>
</evidence>
<dbReference type="GO" id="GO:0019646">
    <property type="term" value="P:aerobic electron transport chain"/>
    <property type="evidence" value="ECO:0007669"/>
    <property type="project" value="TreeGrafter"/>
</dbReference>
<comment type="subcellular location">
    <subcellularLocation>
        <location evidence="1">Cell membrane</location>
        <topology evidence="1">Multi-pass membrane protein</topology>
    </subcellularLocation>
</comment>
<feature type="transmembrane region" description="Helical" evidence="6">
    <location>
        <begin position="39"/>
        <end position="64"/>
    </location>
</feature>
<dbReference type="Pfam" id="PF02322">
    <property type="entry name" value="Cyt_bd_oxida_II"/>
    <property type="match status" value="1"/>
</dbReference>
<keyword evidence="9" id="KW-1185">Reference proteome</keyword>
<organism evidence="8 9">
    <name type="scientific">Rhizopus delemar</name>
    <dbReference type="NCBI Taxonomy" id="936053"/>
    <lineage>
        <taxon>Eukaryota</taxon>
        <taxon>Fungi</taxon>
        <taxon>Fungi incertae sedis</taxon>
        <taxon>Mucoromycota</taxon>
        <taxon>Mucoromycotina</taxon>
        <taxon>Mucoromycetes</taxon>
        <taxon>Mucorales</taxon>
        <taxon>Mucorineae</taxon>
        <taxon>Rhizopodaceae</taxon>
        <taxon>Rhizopus</taxon>
    </lineage>
</organism>
<feature type="chain" id="PRO_5040243364" description="Ubiquinol oxidase subunit II" evidence="7">
    <location>
        <begin position="18"/>
        <end position="75"/>
    </location>
</feature>
<keyword evidence="7" id="KW-0732">Signal</keyword>
<dbReference type="GO" id="GO:0009055">
    <property type="term" value="F:electron transfer activity"/>
    <property type="evidence" value="ECO:0007669"/>
    <property type="project" value="TreeGrafter"/>
</dbReference>
<evidence type="ECO:0000313" key="8">
    <source>
        <dbReference type="EMBL" id="KAG1538008.1"/>
    </source>
</evidence>
<evidence type="ECO:0000256" key="7">
    <source>
        <dbReference type="SAM" id="SignalP"/>
    </source>
</evidence>